<dbReference type="PANTHER" id="PTHR46387">
    <property type="entry name" value="POLYNUCLEOTIDYL TRANSFERASE, RIBONUCLEASE H-LIKE SUPERFAMILY PROTEIN"/>
    <property type="match status" value="1"/>
</dbReference>
<dbReference type="CDD" id="cd09279">
    <property type="entry name" value="RNase_HI_like"/>
    <property type="match status" value="1"/>
</dbReference>
<accession>A0A0G1C423</accession>
<dbReference type="GO" id="GO:0003676">
    <property type="term" value="F:nucleic acid binding"/>
    <property type="evidence" value="ECO:0007669"/>
    <property type="project" value="InterPro"/>
</dbReference>
<dbReference type="GO" id="GO:0004523">
    <property type="term" value="F:RNA-DNA hybrid ribonuclease activity"/>
    <property type="evidence" value="ECO:0007669"/>
    <property type="project" value="InterPro"/>
</dbReference>
<evidence type="ECO:0000259" key="1">
    <source>
        <dbReference type="PROSITE" id="PS50879"/>
    </source>
</evidence>
<dbReference type="AlphaFoldDB" id="A0A0G1C423"/>
<dbReference type="EMBL" id="LCEW01000010">
    <property type="protein sequence ID" value="KKS80312.1"/>
    <property type="molecule type" value="Genomic_DNA"/>
</dbReference>
<dbReference type="SUPFAM" id="SSF53098">
    <property type="entry name" value="Ribonuclease H-like"/>
    <property type="match status" value="1"/>
</dbReference>
<feature type="domain" description="RNase H type-1" evidence="1">
    <location>
        <begin position="1"/>
        <end position="133"/>
    </location>
</feature>
<protein>
    <recommendedName>
        <fullName evidence="1">RNase H type-1 domain-containing protein</fullName>
    </recommendedName>
</protein>
<dbReference type="InterPro" id="IPR036397">
    <property type="entry name" value="RNaseH_sf"/>
</dbReference>
<dbReference type="Gene3D" id="3.30.420.10">
    <property type="entry name" value="Ribonuclease H-like superfamily/Ribonuclease H"/>
    <property type="match status" value="1"/>
</dbReference>
<dbReference type="InterPro" id="IPR002156">
    <property type="entry name" value="RNaseH_domain"/>
</dbReference>
<dbReference type="Proteomes" id="UP000034213">
    <property type="component" value="Unassembled WGS sequence"/>
</dbReference>
<gene>
    <name evidence="2" type="ORF">UV54_C0010G0004</name>
</gene>
<comment type="caution">
    <text evidence="2">The sequence shown here is derived from an EMBL/GenBank/DDBJ whole genome shotgun (WGS) entry which is preliminary data.</text>
</comment>
<dbReference type="PROSITE" id="PS50879">
    <property type="entry name" value="RNASE_H_1"/>
    <property type="match status" value="1"/>
</dbReference>
<organism evidence="2 3">
    <name type="scientific">Candidatus Beckwithbacteria bacterium GW2011_GWA2_43_10</name>
    <dbReference type="NCBI Taxonomy" id="1618369"/>
    <lineage>
        <taxon>Bacteria</taxon>
        <taxon>Candidatus Beckwithiibacteriota</taxon>
    </lineage>
</organism>
<sequence>MILNIFTDGGSRGNPGPAAVGIVIKNAANKTLHSFGQTIDVATNNIAEYQAVVIALQWLRQQPVKPGKINFFLDSTLVVNQLNGVWRLKDARLRQKVILIRQLEAGFPVSITYTVIPRAQNFAADLQVNLALDRRL</sequence>
<proteinExistence type="predicted"/>
<dbReference type="Pfam" id="PF13456">
    <property type="entry name" value="RVT_3"/>
    <property type="match status" value="1"/>
</dbReference>
<evidence type="ECO:0000313" key="2">
    <source>
        <dbReference type="EMBL" id="KKS80312.1"/>
    </source>
</evidence>
<dbReference type="STRING" id="1618369.UV54_C0010G0004"/>
<evidence type="ECO:0000313" key="3">
    <source>
        <dbReference type="Proteomes" id="UP000034213"/>
    </source>
</evidence>
<dbReference type="PANTHER" id="PTHR46387:SF2">
    <property type="entry name" value="RIBONUCLEASE HI"/>
    <property type="match status" value="1"/>
</dbReference>
<name>A0A0G1C423_9BACT</name>
<reference evidence="2 3" key="1">
    <citation type="journal article" date="2015" name="Nature">
        <title>rRNA introns, odd ribosomes, and small enigmatic genomes across a large radiation of phyla.</title>
        <authorList>
            <person name="Brown C.T."/>
            <person name="Hug L.A."/>
            <person name="Thomas B.C."/>
            <person name="Sharon I."/>
            <person name="Castelle C.J."/>
            <person name="Singh A."/>
            <person name="Wilkins M.J."/>
            <person name="Williams K.H."/>
            <person name="Banfield J.F."/>
        </authorList>
    </citation>
    <scope>NUCLEOTIDE SEQUENCE [LARGE SCALE GENOMIC DNA]</scope>
</reference>
<dbReference type="InterPro" id="IPR012337">
    <property type="entry name" value="RNaseH-like_sf"/>
</dbReference>